<comment type="caution">
    <text evidence="6">The sequence shown here is derived from an EMBL/GenBank/DDBJ whole genome shotgun (WGS) entry which is preliminary data.</text>
</comment>
<dbReference type="CDD" id="cd17260">
    <property type="entry name" value="RMtype1_S_EcoEI-TRD1-CR1_like"/>
    <property type="match status" value="1"/>
</dbReference>
<dbReference type="Pfam" id="PF01420">
    <property type="entry name" value="Methylase_S"/>
    <property type="match status" value="2"/>
</dbReference>
<dbReference type="PANTHER" id="PTHR43140">
    <property type="entry name" value="TYPE-1 RESTRICTION ENZYME ECOKI SPECIFICITY PROTEIN"/>
    <property type="match status" value="1"/>
</dbReference>
<dbReference type="SUPFAM" id="SSF116734">
    <property type="entry name" value="DNA methylase specificity domain"/>
    <property type="match status" value="2"/>
</dbReference>
<dbReference type="GO" id="GO:0003677">
    <property type="term" value="F:DNA binding"/>
    <property type="evidence" value="ECO:0007669"/>
    <property type="project" value="UniProtKB-KW"/>
</dbReference>
<dbReference type="CDD" id="cd17253">
    <property type="entry name" value="RMtype1_S_Eco933I-TRD2-CR2_like"/>
    <property type="match status" value="1"/>
</dbReference>
<dbReference type="PANTHER" id="PTHR43140:SF1">
    <property type="entry name" value="TYPE I RESTRICTION ENZYME ECOKI SPECIFICITY SUBUNIT"/>
    <property type="match status" value="1"/>
</dbReference>
<reference evidence="6" key="1">
    <citation type="submission" date="2021-06" db="EMBL/GenBank/DDBJ databases">
        <title>Sequencing of actinobacteria type strains.</title>
        <authorList>
            <person name="Nguyen G.-S."/>
            <person name="Wentzel A."/>
        </authorList>
    </citation>
    <scope>NUCLEOTIDE SEQUENCE</scope>
    <source>
        <strain evidence="6">P38-E01</strain>
    </source>
</reference>
<accession>A0A949N6V1</accession>
<dbReference type="InterPro" id="IPR051212">
    <property type="entry name" value="Type-I_RE_S_subunit"/>
</dbReference>
<organism evidence="6 7">
    <name type="scientific">Streptomyces tardus</name>
    <dbReference type="NCBI Taxonomy" id="2780544"/>
    <lineage>
        <taxon>Bacteria</taxon>
        <taxon>Bacillati</taxon>
        <taxon>Actinomycetota</taxon>
        <taxon>Actinomycetes</taxon>
        <taxon>Kitasatosporales</taxon>
        <taxon>Streptomycetaceae</taxon>
        <taxon>Streptomyces</taxon>
    </lineage>
</organism>
<dbReference type="EC" id="3.1.21.-" evidence="6"/>
<dbReference type="GO" id="GO:0009307">
    <property type="term" value="P:DNA restriction-modification system"/>
    <property type="evidence" value="ECO:0007669"/>
    <property type="project" value="UniProtKB-KW"/>
</dbReference>
<comment type="similarity">
    <text evidence="1">Belongs to the type-I restriction system S methylase family.</text>
</comment>
<protein>
    <submittedName>
        <fullName evidence="6">Restriction endonuclease subunit S</fullName>
        <ecNumber evidence="6">3.1.21.-</ecNumber>
    </submittedName>
</protein>
<keyword evidence="2" id="KW-0680">Restriction system</keyword>
<evidence type="ECO:0000256" key="2">
    <source>
        <dbReference type="ARBA" id="ARBA00022747"/>
    </source>
</evidence>
<dbReference type="InterPro" id="IPR000055">
    <property type="entry name" value="Restrct_endonuc_typeI_TRD"/>
</dbReference>
<keyword evidence="7" id="KW-1185">Reference proteome</keyword>
<dbReference type="GO" id="GO:0004519">
    <property type="term" value="F:endonuclease activity"/>
    <property type="evidence" value="ECO:0007669"/>
    <property type="project" value="UniProtKB-KW"/>
</dbReference>
<keyword evidence="3" id="KW-0238">DNA-binding</keyword>
<dbReference type="Proteomes" id="UP000694501">
    <property type="component" value="Unassembled WGS sequence"/>
</dbReference>
<evidence type="ECO:0000256" key="4">
    <source>
        <dbReference type="ARBA" id="ARBA00038652"/>
    </source>
</evidence>
<feature type="domain" description="Type I restriction modification DNA specificity" evidence="5">
    <location>
        <begin position="56"/>
        <end position="176"/>
    </location>
</feature>
<keyword evidence="6" id="KW-0378">Hydrolase</keyword>
<name>A0A949N6V1_9ACTN</name>
<dbReference type="EMBL" id="JAELVF020000001">
    <property type="protein sequence ID" value="MBU7596826.1"/>
    <property type="molecule type" value="Genomic_DNA"/>
</dbReference>
<sequence>MRSEAELVPFSVAAEVNPRDVPNGNRIPYVAMQDVSEEGRLLRVEERPLADVATSQPTFRDDDILFAKITPCMENGKGALVHGLGHSVGYGSTEFHVLRPTGKALPGFIHYWTCLRRFRRAAEATMTGSGGQRRVPAEFFRAFRIPLPSLPEQHRIVEILDSVTETERVLARTKAKLSIITSSARSSLIEELSNSEAVRVKDLGNVRGGKQLSPSGKENPEQYPYLRVANVLAGRISFSDVKTMHFTNSEKDTYQLQPGDILLNEGQSLELVGRSAIYNEQPGKFFFQNTLIRFRPGPRVKSRFAQEVFTHWLASGRFSGIAKQTTSIAHLGSERFASMSFPEATIARQEQVIAILDAQLQRSASVERQLAKLRLLREGLADDLLSGRVPVGSVS</sequence>
<keyword evidence="6" id="KW-0540">Nuclease</keyword>
<dbReference type="AlphaFoldDB" id="A0A949N6V1"/>
<keyword evidence="6" id="KW-0255">Endonuclease</keyword>
<dbReference type="RefSeq" id="WP_211039233.1">
    <property type="nucleotide sequence ID" value="NZ_JAELVF020000001.1"/>
</dbReference>
<feature type="domain" description="Type I restriction modification DNA specificity" evidence="5">
    <location>
        <begin position="194"/>
        <end position="364"/>
    </location>
</feature>
<evidence type="ECO:0000259" key="5">
    <source>
        <dbReference type="Pfam" id="PF01420"/>
    </source>
</evidence>
<evidence type="ECO:0000256" key="3">
    <source>
        <dbReference type="ARBA" id="ARBA00023125"/>
    </source>
</evidence>
<dbReference type="InterPro" id="IPR044946">
    <property type="entry name" value="Restrct_endonuc_typeI_TRD_sf"/>
</dbReference>
<gene>
    <name evidence="6" type="ORF">JGS22_004035</name>
</gene>
<comment type="subunit">
    <text evidence="4">The methyltransferase is composed of M and S polypeptides.</text>
</comment>
<evidence type="ECO:0000313" key="6">
    <source>
        <dbReference type="EMBL" id="MBU7596826.1"/>
    </source>
</evidence>
<evidence type="ECO:0000256" key="1">
    <source>
        <dbReference type="ARBA" id="ARBA00010923"/>
    </source>
</evidence>
<proteinExistence type="inferred from homology"/>
<evidence type="ECO:0000313" key="7">
    <source>
        <dbReference type="Proteomes" id="UP000694501"/>
    </source>
</evidence>
<dbReference type="Gene3D" id="3.90.220.20">
    <property type="entry name" value="DNA methylase specificity domains"/>
    <property type="match status" value="2"/>
</dbReference>
<dbReference type="GO" id="GO:0016787">
    <property type="term" value="F:hydrolase activity"/>
    <property type="evidence" value="ECO:0007669"/>
    <property type="project" value="UniProtKB-KW"/>
</dbReference>